<protein>
    <submittedName>
        <fullName evidence="1">Uncharacterized protein</fullName>
    </submittedName>
</protein>
<evidence type="ECO:0000313" key="2">
    <source>
        <dbReference type="Proteomes" id="UP000011680"/>
    </source>
</evidence>
<organism evidence="1 2">
    <name type="scientific">Halococcus thailandensis JCM 13552</name>
    <dbReference type="NCBI Taxonomy" id="1227457"/>
    <lineage>
        <taxon>Archaea</taxon>
        <taxon>Methanobacteriati</taxon>
        <taxon>Methanobacteriota</taxon>
        <taxon>Stenosarchaea group</taxon>
        <taxon>Halobacteria</taxon>
        <taxon>Halobacteriales</taxon>
        <taxon>Halococcaceae</taxon>
        <taxon>Halococcus</taxon>
    </lineage>
</organism>
<dbReference type="Proteomes" id="UP000011680">
    <property type="component" value="Unassembled WGS sequence"/>
</dbReference>
<accession>M0NFR6</accession>
<reference evidence="1 2" key="1">
    <citation type="journal article" date="2014" name="PLoS Genet.">
        <title>Phylogenetically driven sequencing of extremely halophilic archaea reveals strategies for static and dynamic osmo-response.</title>
        <authorList>
            <person name="Becker E.A."/>
            <person name="Seitzer P.M."/>
            <person name="Tritt A."/>
            <person name="Larsen D."/>
            <person name="Krusor M."/>
            <person name="Yao A.I."/>
            <person name="Wu D."/>
            <person name="Madern D."/>
            <person name="Eisen J.A."/>
            <person name="Darling A.E."/>
            <person name="Facciotti M.T."/>
        </authorList>
    </citation>
    <scope>NUCLEOTIDE SEQUENCE [LARGE SCALE GENOMIC DNA]</scope>
    <source>
        <strain evidence="1 2">JCM 13552</strain>
    </source>
</reference>
<dbReference type="STRING" id="1227457.C451_02572"/>
<comment type="caution">
    <text evidence="1">The sequence shown here is derived from an EMBL/GenBank/DDBJ whole genome shotgun (WGS) entry which is preliminary data.</text>
</comment>
<proteinExistence type="predicted"/>
<dbReference type="AlphaFoldDB" id="M0NFR6"/>
<gene>
    <name evidence="1" type="ORF">C451_02572</name>
</gene>
<name>M0NFR6_9EURY</name>
<keyword evidence="2" id="KW-1185">Reference proteome</keyword>
<dbReference type="EMBL" id="AOMF01000051">
    <property type="protein sequence ID" value="EMA56398.1"/>
    <property type="molecule type" value="Genomic_DNA"/>
</dbReference>
<evidence type="ECO:0000313" key="1">
    <source>
        <dbReference type="EMBL" id="EMA56398.1"/>
    </source>
</evidence>
<sequence>MLDKLIQPVANGFLNNTVTLSEGVDLSALLAADRRENAFSRLLTLRLLTHLVEFFQSDIVEPTHYIGLLSMSVKIFSRPYNIESLTRNQRVCAVKPAIVFRARLGYVSVPRTPSMRSGDIDGTQQKTHT</sequence>